<proteinExistence type="predicted"/>
<feature type="non-terminal residue" evidence="2">
    <location>
        <position position="56"/>
    </location>
</feature>
<sequence length="56" mass="5927">GVHRTGCLVTRRREFARATGHAGARRRAPVTNGAPTADDTGMETTRGIQGCCCGRL</sequence>
<reference evidence="2" key="1">
    <citation type="submission" date="2020-02" db="EMBL/GenBank/DDBJ databases">
        <authorList>
            <person name="Meier V. D."/>
        </authorList>
    </citation>
    <scope>NUCLEOTIDE SEQUENCE</scope>
    <source>
        <strain evidence="2">AVDCRST_MAG57</strain>
    </source>
</reference>
<accession>A0A6J4HG34</accession>
<feature type="region of interest" description="Disordered" evidence="1">
    <location>
        <begin position="17"/>
        <end position="42"/>
    </location>
</feature>
<name>A0A6J4HG34_9ACTN</name>
<evidence type="ECO:0000256" key="1">
    <source>
        <dbReference type="SAM" id="MobiDB-lite"/>
    </source>
</evidence>
<gene>
    <name evidence="2" type="ORF">AVDCRST_MAG57-638</name>
</gene>
<evidence type="ECO:0000313" key="2">
    <source>
        <dbReference type="EMBL" id="CAA9222180.1"/>
    </source>
</evidence>
<protein>
    <submittedName>
        <fullName evidence="2">Uncharacterized protein</fullName>
    </submittedName>
</protein>
<dbReference type="EMBL" id="CADCTI010000060">
    <property type="protein sequence ID" value="CAA9222180.1"/>
    <property type="molecule type" value="Genomic_DNA"/>
</dbReference>
<dbReference type="AlphaFoldDB" id="A0A6J4HG34"/>
<organism evidence="2">
    <name type="scientific">uncultured Blastococcus sp</name>
    <dbReference type="NCBI Taxonomy" id="217144"/>
    <lineage>
        <taxon>Bacteria</taxon>
        <taxon>Bacillati</taxon>
        <taxon>Actinomycetota</taxon>
        <taxon>Actinomycetes</taxon>
        <taxon>Geodermatophilales</taxon>
        <taxon>Geodermatophilaceae</taxon>
        <taxon>Blastococcus</taxon>
        <taxon>environmental samples</taxon>
    </lineage>
</organism>
<feature type="non-terminal residue" evidence="2">
    <location>
        <position position="1"/>
    </location>
</feature>